<feature type="compositionally biased region" description="Pro residues" evidence="1">
    <location>
        <begin position="1"/>
        <end position="10"/>
    </location>
</feature>
<name>A0A841FPQ2_9ACTN</name>
<reference evidence="3 4" key="1">
    <citation type="submission" date="2020-08" db="EMBL/GenBank/DDBJ databases">
        <title>Genomic Encyclopedia of Type Strains, Phase IV (KMG-IV): sequencing the most valuable type-strain genomes for metagenomic binning, comparative biology and taxonomic classification.</title>
        <authorList>
            <person name="Goeker M."/>
        </authorList>
    </citation>
    <scope>NUCLEOTIDE SEQUENCE [LARGE SCALE GENOMIC DNA]</scope>
    <source>
        <strain evidence="3 4">YIM 65646</strain>
    </source>
</reference>
<accession>A0A841FPQ2</accession>
<dbReference type="RefSeq" id="WP_184788093.1">
    <property type="nucleotide sequence ID" value="NZ_BONT01000004.1"/>
</dbReference>
<keyword evidence="4" id="KW-1185">Reference proteome</keyword>
<keyword evidence="2" id="KW-0812">Transmembrane</keyword>
<feature type="region of interest" description="Disordered" evidence="1">
    <location>
        <begin position="1"/>
        <end position="56"/>
    </location>
</feature>
<keyword evidence="2" id="KW-0472">Membrane</keyword>
<evidence type="ECO:0000313" key="3">
    <source>
        <dbReference type="EMBL" id="MBB6035237.1"/>
    </source>
</evidence>
<feature type="region of interest" description="Disordered" evidence="1">
    <location>
        <begin position="90"/>
        <end position="112"/>
    </location>
</feature>
<feature type="transmembrane region" description="Helical" evidence="2">
    <location>
        <begin position="60"/>
        <end position="82"/>
    </location>
</feature>
<sequence length="333" mass="34648">MSVTPPPPGGMPWDPNQGAPTQPTPVFGPPQPPPAESGWSPLPPIPPAHHHQPPPKKRKVWPVVAIIVVAVALLGGSVYFGLEYFNKEDGDPGAVKPGDSASPGESDAPAGGIEAVDFKNTAVYVKGKLVAFENGEYEDFALSGDPVFTDLDGDGDLDAAALVDINGEKPWSQVLLWIWDGTAAQPIAFEASWQWTCDPLARMTIAAGENGLALTRSTANVCGGDPATESVNIGMLASFPVEKMGEHDSATTRCRVAPAGATETTDVTGKAEPVVLNAEGAPKLAEPGAYSKVEVRHRPSPDTTIDNGYAIAVITWADGGTGCGWVPWSAVAG</sequence>
<organism evidence="3 4">
    <name type="scientific">Phytomonospora endophytica</name>
    <dbReference type="NCBI Taxonomy" id="714109"/>
    <lineage>
        <taxon>Bacteria</taxon>
        <taxon>Bacillati</taxon>
        <taxon>Actinomycetota</taxon>
        <taxon>Actinomycetes</taxon>
        <taxon>Micromonosporales</taxon>
        <taxon>Micromonosporaceae</taxon>
        <taxon>Phytomonospora</taxon>
    </lineage>
</organism>
<gene>
    <name evidence="3" type="ORF">HNR73_003094</name>
</gene>
<evidence type="ECO:0000313" key="4">
    <source>
        <dbReference type="Proteomes" id="UP000548476"/>
    </source>
</evidence>
<comment type="caution">
    <text evidence="3">The sequence shown here is derived from an EMBL/GenBank/DDBJ whole genome shotgun (WGS) entry which is preliminary data.</text>
</comment>
<proteinExistence type="predicted"/>
<dbReference type="AlphaFoldDB" id="A0A841FPQ2"/>
<evidence type="ECO:0000256" key="1">
    <source>
        <dbReference type="SAM" id="MobiDB-lite"/>
    </source>
</evidence>
<dbReference type="Proteomes" id="UP000548476">
    <property type="component" value="Unassembled WGS sequence"/>
</dbReference>
<protein>
    <submittedName>
        <fullName evidence="3">Uncharacterized protein</fullName>
    </submittedName>
</protein>
<feature type="compositionally biased region" description="Low complexity" evidence="1">
    <location>
        <begin position="11"/>
        <end position="21"/>
    </location>
</feature>
<dbReference type="EMBL" id="JACHGT010000006">
    <property type="protein sequence ID" value="MBB6035237.1"/>
    <property type="molecule type" value="Genomic_DNA"/>
</dbReference>
<feature type="compositionally biased region" description="Pro residues" evidence="1">
    <location>
        <begin position="22"/>
        <end position="47"/>
    </location>
</feature>
<keyword evidence="2" id="KW-1133">Transmembrane helix</keyword>
<evidence type="ECO:0000256" key="2">
    <source>
        <dbReference type="SAM" id="Phobius"/>
    </source>
</evidence>